<keyword evidence="2" id="KW-0479">Metal-binding</keyword>
<keyword evidence="8" id="KW-1185">Reference proteome</keyword>
<accession>A0AAD5CU74</accession>
<dbReference type="PANTHER" id="PTHR32370">
    <property type="entry name" value="OS12G0117600 PROTEIN"/>
    <property type="match status" value="1"/>
</dbReference>
<dbReference type="Pfam" id="PF03000">
    <property type="entry name" value="NPH3"/>
    <property type="match status" value="1"/>
</dbReference>
<feature type="domain" description="SWIM-type" evidence="5">
    <location>
        <begin position="71"/>
        <end position="109"/>
    </location>
</feature>
<dbReference type="Proteomes" id="UP001206925">
    <property type="component" value="Unassembled WGS sequence"/>
</dbReference>
<dbReference type="PROSITE" id="PS51649">
    <property type="entry name" value="NPH3"/>
    <property type="match status" value="1"/>
</dbReference>
<keyword evidence="1" id="KW-0833">Ubl conjugation pathway</keyword>
<feature type="domain" description="NPH3" evidence="6">
    <location>
        <begin position="122"/>
        <end position="198"/>
    </location>
</feature>
<proteinExistence type="inferred from homology"/>
<evidence type="ECO:0000256" key="3">
    <source>
        <dbReference type="PROSITE-ProRule" id="PRU00982"/>
    </source>
</evidence>
<dbReference type="GO" id="GO:0008270">
    <property type="term" value="F:zinc ion binding"/>
    <property type="evidence" value="ECO:0007669"/>
    <property type="project" value="UniProtKB-KW"/>
</dbReference>
<organism evidence="7 8">
    <name type="scientific">Ambrosia artemisiifolia</name>
    <name type="common">Common ragweed</name>
    <dbReference type="NCBI Taxonomy" id="4212"/>
    <lineage>
        <taxon>Eukaryota</taxon>
        <taxon>Viridiplantae</taxon>
        <taxon>Streptophyta</taxon>
        <taxon>Embryophyta</taxon>
        <taxon>Tracheophyta</taxon>
        <taxon>Spermatophyta</taxon>
        <taxon>Magnoliopsida</taxon>
        <taxon>eudicotyledons</taxon>
        <taxon>Gunneridae</taxon>
        <taxon>Pentapetalae</taxon>
        <taxon>asterids</taxon>
        <taxon>campanulids</taxon>
        <taxon>Asterales</taxon>
        <taxon>Asteraceae</taxon>
        <taxon>Asteroideae</taxon>
        <taxon>Heliantheae alliance</taxon>
        <taxon>Heliantheae</taxon>
        <taxon>Ambrosia</taxon>
    </lineage>
</organism>
<dbReference type="PROSITE" id="PS50966">
    <property type="entry name" value="ZF_SWIM"/>
    <property type="match status" value="1"/>
</dbReference>
<evidence type="ECO:0000256" key="4">
    <source>
        <dbReference type="SAM" id="MobiDB-lite"/>
    </source>
</evidence>
<comment type="similarity">
    <text evidence="3">Belongs to the NPH3 family.</text>
</comment>
<sequence length="228" mass="25429">MRLPTVVLDGGARQRHGGGSTGWCAMYEITTGMQELCLDIVQDYEFDDCKVYMDCSRCFVPRGCDDEFLLFNVSEVIRVLAGQPGCSCERLSSKLTLCFHIATRVIGVASGRLGIEGGEGQKMQELQRSLPAYKQKEALLDAISNNQAHPAISSMDRKKVCSLMDCQKLSNEARSHASQNERLPVQTMVQVLYYEQQRLRETTGSPINNESSHPLKSQNISSLSIHRH</sequence>
<dbReference type="InterPro" id="IPR007527">
    <property type="entry name" value="Znf_SWIM"/>
</dbReference>
<feature type="region of interest" description="Disordered" evidence="4">
    <location>
        <begin position="203"/>
        <end position="228"/>
    </location>
</feature>
<protein>
    <recommendedName>
        <fullName evidence="9">NPH3 domain-containing protein</fullName>
    </recommendedName>
</protein>
<evidence type="ECO:0000313" key="8">
    <source>
        <dbReference type="Proteomes" id="UP001206925"/>
    </source>
</evidence>
<dbReference type="AlphaFoldDB" id="A0AAD5CU74"/>
<evidence type="ECO:0000259" key="6">
    <source>
        <dbReference type="PROSITE" id="PS51649"/>
    </source>
</evidence>
<comment type="caution">
    <text evidence="7">The sequence shown here is derived from an EMBL/GenBank/DDBJ whole genome shotgun (WGS) entry which is preliminary data.</text>
</comment>
<name>A0AAD5CU74_AMBAR</name>
<dbReference type="EMBL" id="JAMZMK010006874">
    <property type="protein sequence ID" value="KAI7746914.1"/>
    <property type="molecule type" value="Genomic_DNA"/>
</dbReference>
<reference evidence="7" key="1">
    <citation type="submission" date="2022-06" db="EMBL/GenBank/DDBJ databases">
        <title>Uncovering the hologenomic basis of an extraordinary plant invasion.</title>
        <authorList>
            <person name="Bieker V.C."/>
            <person name="Martin M.D."/>
            <person name="Gilbert T."/>
            <person name="Hodgins K."/>
            <person name="Battlay P."/>
            <person name="Petersen B."/>
            <person name="Wilson J."/>
        </authorList>
    </citation>
    <scope>NUCLEOTIDE SEQUENCE</scope>
    <source>
        <strain evidence="7">AA19_3_7</strain>
        <tissue evidence="7">Leaf</tissue>
    </source>
</reference>
<dbReference type="InterPro" id="IPR043454">
    <property type="entry name" value="NPH3/RPT2-like"/>
</dbReference>
<evidence type="ECO:0000259" key="5">
    <source>
        <dbReference type="PROSITE" id="PS50966"/>
    </source>
</evidence>
<evidence type="ECO:0000313" key="7">
    <source>
        <dbReference type="EMBL" id="KAI7746914.1"/>
    </source>
</evidence>
<gene>
    <name evidence="7" type="ORF">M8C21_012301</name>
</gene>
<evidence type="ECO:0000256" key="2">
    <source>
        <dbReference type="PROSITE-ProRule" id="PRU00325"/>
    </source>
</evidence>
<keyword evidence="2" id="KW-0863">Zinc-finger</keyword>
<keyword evidence="2" id="KW-0862">Zinc</keyword>
<evidence type="ECO:0000256" key="1">
    <source>
        <dbReference type="ARBA" id="ARBA00022786"/>
    </source>
</evidence>
<dbReference type="InterPro" id="IPR027356">
    <property type="entry name" value="NPH3_dom"/>
</dbReference>
<evidence type="ECO:0008006" key="9">
    <source>
        <dbReference type="Google" id="ProtNLM"/>
    </source>
</evidence>